<organism evidence="2 3">
    <name type="scientific">Desulfoluna butyratoxydans</name>
    <dbReference type="NCBI Taxonomy" id="231438"/>
    <lineage>
        <taxon>Bacteria</taxon>
        <taxon>Pseudomonadati</taxon>
        <taxon>Thermodesulfobacteriota</taxon>
        <taxon>Desulfobacteria</taxon>
        <taxon>Desulfobacterales</taxon>
        <taxon>Desulfolunaceae</taxon>
        <taxon>Desulfoluna</taxon>
    </lineage>
</organism>
<feature type="region of interest" description="Disordered" evidence="1">
    <location>
        <begin position="1"/>
        <end position="25"/>
    </location>
</feature>
<keyword evidence="3" id="KW-1185">Reference proteome</keyword>
<sequence>MTAIQETRGIRNNNPGNIRHGDDWNGLAEKQPDASFCTFTEPRWGIRALAKTLLTYQRRRGIHTVRGIISRWAPPSENDTHSYIHHVAHFVGVDADETIRVEDHLFPLVSAIILHENGNNPYSNETILEAIRMARG</sequence>
<evidence type="ECO:0000256" key="1">
    <source>
        <dbReference type="SAM" id="MobiDB-lite"/>
    </source>
</evidence>
<protein>
    <recommendedName>
        <fullName evidence="4">Structural protein P5</fullName>
    </recommendedName>
</protein>
<evidence type="ECO:0000313" key="2">
    <source>
        <dbReference type="EMBL" id="VFQ44389.1"/>
    </source>
</evidence>
<dbReference type="AlphaFoldDB" id="A0A4U8YMJ4"/>
<dbReference type="Proteomes" id="UP000507962">
    <property type="component" value="Unassembled WGS sequence"/>
</dbReference>
<accession>A0A4U8YMJ4</accession>
<proteinExistence type="predicted"/>
<name>A0A4U8YMJ4_9BACT</name>
<reference evidence="2 3" key="1">
    <citation type="submission" date="2019-03" db="EMBL/GenBank/DDBJ databases">
        <authorList>
            <person name="Nijsse B."/>
        </authorList>
    </citation>
    <scope>NUCLEOTIDE SEQUENCE [LARGE SCALE GENOMIC DNA]</scope>
    <source>
        <strain evidence="2">Desulfoluna butyratoxydans MSL71</strain>
    </source>
</reference>
<gene>
    <name evidence="2" type="ORF">MSL71_20380</name>
</gene>
<dbReference type="EMBL" id="CAADHO010000003">
    <property type="protein sequence ID" value="VFQ44389.1"/>
    <property type="molecule type" value="Genomic_DNA"/>
</dbReference>
<evidence type="ECO:0008006" key="4">
    <source>
        <dbReference type="Google" id="ProtNLM"/>
    </source>
</evidence>
<dbReference type="RefSeq" id="WP_180139788.1">
    <property type="nucleotide sequence ID" value="NZ_CAADHO010000003.1"/>
</dbReference>
<evidence type="ECO:0000313" key="3">
    <source>
        <dbReference type="Proteomes" id="UP000507962"/>
    </source>
</evidence>